<sequence length="287" mass="33909">MDDHSTLSVFLENARLQLGREKRLKKEDLRLAEKVEAKETIIRDLDTQVRRLKVGRCETRRLLSETQDAFLAMCRRAVYEKIYTTLPREIRDWIYELMVGRVSYSHEITKPKHGEHYDDKVFDISSTGFEIRKEIAEAWYRVTNHCFHDSRLSLQGIPYVLTKDVWDVGLRPFKLIKYVTVALIRLDWSAGHYWKSVYDNMTQLARLKEGAHITIRIVYSRIQDVRESTLNLLEHIVPAMQCFENAGHRVNLIFAFGSKIHAFKKTQAEYSVNGIMQWVKEKFLWKQ</sequence>
<dbReference type="OrthoDB" id="3787196at2759"/>
<organism evidence="1 2">
    <name type="scientific">Lophiotrema nucula</name>
    <dbReference type="NCBI Taxonomy" id="690887"/>
    <lineage>
        <taxon>Eukaryota</taxon>
        <taxon>Fungi</taxon>
        <taxon>Dikarya</taxon>
        <taxon>Ascomycota</taxon>
        <taxon>Pezizomycotina</taxon>
        <taxon>Dothideomycetes</taxon>
        <taxon>Pleosporomycetidae</taxon>
        <taxon>Pleosporales</taxon>
        <taxon>Lophiotremataceae</taxon>
        <taxon>Lophiotrema</taxon>
    </lineage>
</organism>
<dbReference type="Proteomes" id="UP000799770">
    <property type="component" value="Unassembled WGS sequence"/>
</dbReference>
<protein>
    <submittedName>
        <fullName evidence="1">Uncharacterized protein</fullName>
    </submittedName>
</protein>
<gene>
    <name evidence="1" type="ORF">BDV96DRAFT_644566</name>
</gene>
<dbReference type="EMBL" id="ML977319">
    <property type="protein sequence ID" value="KAF2117133.1"/>
    <property type="molecule type" value="Genomic_DNA"/>
</dbReference>
<evidence type="ECO:0000313" key="2">
    <source>
        <dbReference type="Proteomes" id="UP000799770"/>
    </source>
</evidence>
<proteinExistence type="predicted"/>
<keyword evidence="2" id="KW-1185">Reference proteome</keyword>
<evidence type="ECO:0000313" key="1">
    <source>
        <dbReference type="EMBL" id="KAF2117133.1"/>
    </source>
</evidence>
<accession>A0A6A5ZDX9</accession>
<name>A0A6A5ZDX9_9PLEO</name>
<reference evidence="1" key="1">
    <citation type="journal article" date="2020" name="Stud. Mycol.">
        <title>101 Dothideomycetes genomes: a test case for predicting lifestyles and emergence of pathogens.</title>
        <authorList>
            <person name="Haridas S."/>
            <person name="Albert R."/>
            <person name="Binder M."/>
            <person name="Bloem J."/>
            <person name="Labutti K."/>
            <person name="Salamov A."/>
            <person name="Andreopoulos B."/>
            <person name="Baker S."/>
            <person name="Barry K."/>
            <person name="Bills G."/>
            <person name="Bluhm B."/>
            <person name="Cannon C."/>
            <person name="Castanera R."/>
            <person name="Culley D."/>
            <person name="Daum C."/>
            <person name="Ezra D."/>
            <person name="Gonzalez J."/>
            <person name="Henrissat B."/>
            <person name="Kuo A."/>
            <person name="Liang C."/>
            <person name="Lipzen A."/>
            <person name="Lutzoni F."/>
            <person name="Magnuson J."/>
            <person name="Mondo S."/>
            <person name="Nolan M."/>
            <person name="Ohm R."/>
            <person name="Pangilinan J."/>
            <person name="Park H.-J."/>
            <person name="Ramirez L."/>
            <person name="Alfaro M."/>
            <person name="Sun H."/>
            <person name="Tritt A."/>
            <person name="Yoshinaga Y."/>
            <person name="Zwiers L.-H."/>
            <person name="Turgeon B."/>
            <person name="Goodwin S."/>
            <person name="Spatafora J."/>
            <person name="Crous P."/>
            <person name="Grigoriev I."/>
        </authorList>
    </citation>
    <scope>NUCLEOTIDE SEQUENCE</scope>
    <source>
        <strain evidence="1">CBS 627.86</strain>
    </source>
</reference>
<dbReference type="AlphaFoldDB" id="A0A6A5ZDX9"/>